<feature type="DNA-binding region" description="H-T-H motif" evidence="4">
    <location>
        <begin position="37"/>
        <end position="56"/>
    </location>
</feature>
<gene>
    <name evidence="6" type="ORF">AUP43_11720</name>
</gene>
<dbReference type="PROSITE" id="PS50977">
    <property type="entry name" value="HTH_TETR_2"/>
    <property type="match status" value="1"/>
</dbReference>
<dbReference type="Gene3D" id="1.10.357.10">
    <property type="entry name" value="Tetracycline Repressor, domain 2"/>
    <property type="match status" value="1"/>
</dbReference>
<protein>
    <recommendedName>
        <fullName evidence="5">HTH tetR-type domain-containing protein</fullName>
    </recommendedName>
</protein>
<dbReference type="Gene3D" id="1.10.10.60">
    <property type="entry name" value="Homeodomain-like"/>
    <property type="match status" value="1"/>
</dbReference>
<dbReference type="InterPro" id="IPR009057">
    <property type="entry name" value="Homeodomain-like_sf"/>
</dbReference>
<dbReference type="PRINTS" id="PR00455">
    <property type="entry name" value="HTHTETR"/>
</dbReference>
<keyword evidence="7" id="KW-1185">Reference proteome</keyword>
<reference evidence="6 7" key="1">
    <citation type="submission" date="2015-12" db="EMBL/GenBank/DDBJ databases">
        <title>Genome sequence of Oceanibaculum pacificum MCCC 1A02656.</title>
        <authorList>
            <person name="Lu L."/>
            <person name="Lai Q."/>
            <person name="Shao Z."/>
            <person name="Qian P."/>
        </authorList>
    </citation>
    <scope>NUCLEOTIDE SEQUENCE [LARGE SCALE GENOMIC DNA]</scope>
    <source>
        <strain evidence="6 7">MCCC 1A02656</strain>
    </source>
</reference>
<comment type="caution">
    <text evidence="6">The sequence shown here is derived from an EMBL/GenBank/DDBJ whole genome shotgun (WGS) entry which is preliminary data.</text>
</comment>
<evidence type="ECO:0000313" key="7">
    <source>
        <dbReference type="Proteomes" id="UP000076400"/>
    </source>
</evidence>
<dbReference type="EMBL" id="LPXN01000131">
    <property type="protein sequence ID" value="KZD05331.1"/>
    <property type="molecule type" value="Genomic_DNA"/>
</dbReference>
<dbReference type="AlphaFoldDB" id="A0A154VVV0"/>
<keyword evidence="3" id="KW-0804">Transcription</keyword>
<dbReference type="PROSITE" id="PS01081">
    <property type="entry name" value="HTH_TETR_1"/>
    <property type="match status" value="1"/>
</dbReference>
<dbReference type="FunFam" id="1.10.10.60:FF:000141">
    <property type="entry name" value="TetR family transcriptional regulator"/>
    <property type="match status" value="1"/>
</dbReference>
<evidence type="ECO:0000256" key="3">
    <source>
        <dbReference type="ARBA" id="ARBA00023163"/>
    </source>
</evidence>
<keyword evidence="2 4" id="KW-0238">DNA-binding</keyword>
<evidence type="ECO:0000259" key="5">
    <source>
        <dbReference type="PROSITE" id="PS50977"/>
    </source>
</evidence>
<sequence>MMRQKNDNHDPATQSRLDQVADAARRLFARYGYKRTSMDDIAREAGVAKATLYLHFKGKEDVFRTVLARTRAVMQQRCAAAQASDAPFRARLEAMLNAYFGTWLELFGDAEHWGELHMVKTQVALAEATETEAFYINAFCNLLQDSDATGEISLARVETDPQRLCQTLMQAATGAKSGTPPTLEEYRQRLADIAALAAAALKV</sequence>
<keyword evidence="1" id="KW-0805">Transcription regulation</keyword>
<evidence type="ECO:0000256" key="4">
    <source>
        <dbReference type="PROSITE-ProRule" id="PRU00335"/>
    </source>
</evidence>
<dbReference type="STRING" id="580166.AUP43_11720"/>
<evidence type="ECO:0000313" key="6">
    <source>
        <dbReference type="EMBL" id="KZD05331.1"/>
    </source>
</evidence>
<name>A0A154VVV0_9PROT</name>
<dbReference type="OrthoDB" id="9809772at2"/>
<dbReference type="InterPro" id="IPR050109">
    <property type="entry name" value="HTH-type_TetR-like_transc_reg"/>
</dbReference>
<dbReference type="SUPFAM" id="SSF46689">
    <property type="entry name" value="Homeodomain-like"/>
    <property type="match status" value="1"/>
</dbReference>
<dbReference type="GO" id="GO:0003700">
    <property type="term" value="F:DNA-binding transcription factor activity"/>
    <property type="evidence" value="ECO:0007669"/>
    <property type="project" value="TreeGrafter"/>
</dbReference>
<accession>A0A154VVV0</accession>
<evidence type="ECO:0000256" key="1">
    <source>
        <dbReference type="ARBA" id="ARBA00023015"/>
    </source>
</evidence>
<organism evidence="6 7">
    <name type="scientific">Oceanibaculum pacificum</name>
    <dbReference type="NCBI Taxonomy" id="580166"/>
    <lineage>
        <taxon>Bacteria</taxon>
        <taxon>Pseudomonadati</taxon>
        <taxon>Pseudomonadota</taxon>
        <taxon>Alphaproteobacteria</taxon>
        <taxon>Rhodospirillales</taxon>
        <taxon>Oceanibaculaceae</taxon>
        <taxon>Oceanibaculum</taxon>
    </lineage>
</organism>
<dbReference type="GO" id="GO:0000976">
    <property type="term" value="F:transcription cis-regulatory region binding"/>
    <property type="evidence" value="ECO:0007669"/>
    <property type="project" value="TreeGrafter"/>
</dbReference>
<feature type="domain" description="HTH tetR-type" evidence="5">
    <location>
        <begin position="14"/>
        <end position="74"/>
    </location>
</feature>
<dbReference type="PANTHER" id="PTHR30055:SF234">
    <property type="entry name" value="HTH-TYPE TRANSCRIPTIONAL REGULATOR BETI"/>
    <property type="match status" value="1"/>
</dbReference>
<dbReference type="InterPro" id="IPR023772">
    <property type="entry name" value="DNA-bd_HTH_TetR-type_CS"/>
</dbReference>
<dbReference type="Pfam" id="PF00440">
    <property type="entry name" value="TetR_N"/>
    <property type="match status" value="1"/>
</dbReference>
<dbReference type="Proteomes" id="UP000076400">
    <property type="component" value="Unassembled WGS sequence"/>
</dbReference>
<proteinExistence type="predicted"/>
<evidence type="ECO:0000256" key="2">
    <source>
        <dbReference type="ARBA" id="ARBA00023125"/>
    </source>
</evidence>
<dbReference type="PANTHER" id="PTHR30055">
    <property type="entry name" value="HTH-TYPE TRANSCRIPTIONAL REGULATOR RUTR"/>
    <property type="match status" value="1"/>
</dbReference>
<dbReference type="InterPro" id="IPR001647">
    <property type="entry name" value="HTH_TetR"/>
</dbReference>
<dbReference type="RefSeq" id="WP_067558173.1">
    <property type="nucleotide sequence ID" value="NZ_LPXN01000131.1"/>
</dbReference>